<reference evidence="7 8" key="1">
    <citation type="journal article" date="2013" name="PLoS Genet.">
        <title>The genome and development-dependent transcriptomes of Pyronema confluens: a window into fungal evolution.</title>
        <authorList>
            <person name="Traeger S."/>
            <person name="Altegoer F."/>
            <person name="Freitag M."/>
            <person name="Gabaldon T."/>
            <person name="Kempken F."/>
            <person name="Kumar A."/>
            <person name="Marcet-Houben M."/>
            <person name="Poggeler S."/>
            <person name="Stajich J.E."/>
            <person name="Nowrousian M."/>
        </authorList>
    </citation>
    <scope>NUCLEOTIDE SEQUENCE [LARGE SCALE GENOMIC DNA]</scope>
    <source>
        <strain evidence="8">CBS 100304</strain>
        <tissue evidence="7">Vegetative mycelium</tissue>
    </source>
</reference>
<protein>
    <recommendedName>
        <fullName evidence="6">Fe2OG dioxygenase domain-containing protein</fullName>
    </recommendedName>
</protein>
<dbReference type="GO" id="GO:0005506">
    <property type="term" value="F:iron ion binding"/>
    <property type="evidence" value="ECO:0007669"/>
    <property type="project" value="InterPro"/>
</dbReference>
<evidence type="ECO:0000256" key="1">
    <source>
        <dbReference type="ARBA" id="ARBA00001961"/>
    </source>
</evidence>
<dbReference type="GO" id="GO:0004656">
    <property type="term" value="F:procollagen-proline 4-dioxygenase activity"/>
    <property type="evidence" value="ECO:0007669"/>
    <property type="project" value="TreeGrafter"/>
</dbReference>
<dbReference type="STRING" id="1076935.U4LQG3"/>
<evidence type="ECO:0000256" key="2">
    <source>
        <dbReference type="ARBA" id="ARBA00022723"/>
    </source>
</evidence>
<dbReference type="OrthoDB" id="69177at2759"/>
<keyword evidence="3" id="KW-0223">Dioxygenase</keyword>
<comment type="cofactor">
    <cofactor evidence="1">
        <name>L-ascorbate</name>
        <dbReference type="ChEBI" id="CHEBI:38290"/>
    </cofactor>
</comment>
<dbReference type="EMBL" id="HF936526">
    <property type="protein sequence ID" value="CCX34406.1"/>
    <property type="molecule type" value="Genomic_DNA"/>
</dbReference>
<dbReference type="SMART" id="SM00702">
    <property type="entry name" value="P4Hc"/>
    <property type="match status" value="1"/>
</dbReference>
<dbReference type="InterPro" id="IPR044862">
    <property type="entry name" value="Pro_4_hyd_alph_FE2OG_OXY"/>
</dbReference>
<dbReference type="AlphaFoldDB" id="U4LQG3"/>
<dbReference type="eggNOG" id="ENOG502S24K">
    <property type="taxonomic scope" value="Eukaryota"/>
</dbReference>
<dbReference type="PROSITE" id="PS51471">
    <property type="entry name" value="FE2OG_OXY"/>
    <property type="match status" value="1"/>
</dbReference>
<keyword evidence="2" id="KW-0479">Metal-binding</keyword>
<keyword evidence="8" id="KW-1185">Reference proteome</keyword>
<dbReference type="Pfam" id="PF13640">
    <property type="entry name" value="2OG-FeII_Oxy_3"/>
    <property type="match status" value="1"/>
</dbReference>
<gene>
    <name evidence="7" type="ORF">PCON_03618</name>
</gene>
<dbReference type="GO" id="GO:0031418">
    <property type="term" value="F:L-ascorbic acid binding"/>
    <property type="evidence" value="ECO:0007669"/>
    <property type="project" value="InterPro"/>
</dbReference>
<dbReference type="PANTHER" id="PTHR10869:SF241">
    <property type="entry name" value="FE2OG DIOXYGENASE DOMAIN-CONTAINING PROTEIN"/>
    <property type="match status" value="1"/>
</dbReference>
<dbReference type="Proteomes" id="UP000018144">
    <property type="component" value="Unassembled WGS sequence"/>
</dbReference>
<evidence type="ECO:0000313" key="8">
    <source>
        <dbReference type="Proteomes" id="UP000018144"/>
    </source>
</evidence>
<dbReference type="Gene3D" id="2.60.120.620">
    <property type="entry name" value="q2cbj1_9rhob like domain"/>
    <property type="match status" value="1"/>
</dbReference>
<keyword evidence="4" id="KW-0560">Oxidoreductase</keyword>
<name>U4LQG3_PYROM</name>
<evidence type="ECO:0000256" key="4">
    <source>
        <dbReference type="ARBA" id="ARBA00023002"/>
    </source>
</evidence>
<organism evidence="7 8">
    <name type="scientific">Pyronema omphalodes (strain CBS 100304)</name>
    <name type="common">Pyronema confluens</name>
    <dbReference type="NCBI Taxonomy" id="1076935"/>
    <lineage>
        <taxon>Eukaryota</taxon>
        <taxon>Fungi</taxon>
        <taxon>Dikarya</taxon>
        <taxon>Ascomycota</taxon>
        <taxon>Pezizomycotina</taxon>
        <taxon>Pezizomycetes</taxon>
        <taxon>Pezizales</taxon>
        <taxon>Pyronemataceae</taxon>
        <taxon>Pyronema</taxon>
    </lineage>
</organism>
<dbReference type="SUPFAM" id="SSF51197">
    <property type="entry name" value="Clavaminate synthase-like"/>
    <property type="match status" value="1"/>
</dbReference>
<evidence type="ECO:0000259" key="6">
    <source>
        <dbReference type="PROSITE" id="PS51471"/>
    </source>
</evidence>
<dbReference type="InterPro" id="IPR006620">
    <property type="entry name" value="Pro_4_hyd_alph"/>
</dbReference>
<sequence>MSIIKTPIDFSSTPLGRNYSPFFALILDNVFSADECASLIRLAESSGPWEPAAGDATYISGFRHSSRIFRDDVDTASLIHDRIRGCLEEAGVTEIGPESKWVEVTGKKLQNWSKARGETGFWKVARLNPMLRFLKYGEGEYFKPHCDGLYEDKENQTKSFLTVHLYLNDGNGLEGGATRFWTPDKKEWLDVEPKMGRILVFQQRMLVHSGERVTGGIKVTMRTDVMFERVVVTREERKARVAEEQGAMQDA</sequence>
<dbReference type="PANTHER" id="PTHR10869">
    <property type="entry name" value="PROLYL 4-HYDROXYLASE ALPHA SUBUNIT"/>
    <property type="match status" value="1"/>
</dbReference>
<evidence type="ECO:0000313" key="7">
    <source>
        <dbReference type="EMBL" id="CCX34406.1"/>
    </source>
</evidence>
<accession>U4LQG3</accession>
<keyword evidence="5" id="KW-0408">Iron</keyword>
<dbReference type="GO" id="GO:0005783">
    <property type="term" value="C:endoplasmic reticulum"/>
    <property type="evidence" value="ECO:0007669"/>
    <property type="project" value="TreeGrafter"/>
</dbReference>
<evidence type="ECO:0000256" key="3">
    <source>
        <dbReference type="ARBA" id="ARBA00022964"/>
    </source>
</evidence>
<dbReference type="InterPro" id="IPR045054">
    <property type="entry name" value="P4HA-like"/>
</dbReference>
<evidence type="ECO:0000256" key="5">
    <source>
        <dbReference type="ARBA" id="ARBA00023004"/>
    </source>
</evidence>
<proteinExistence type="predicted"/>
<dbReference type="OMA" id="QQRMLVH"/>
<dbReference type="InterPro" id="IPR005123">
    <property type="entry name" value="Oxoglu/Fe-dep_dioxygenase_dom"/>
</dbReference>
<feature type="domain" description="Fe2OG dioxygenase" evidence="6">
    <location>
        <begin position="126"/>
        <end position="230"/>
    </location>
</feature>